<dbReference type="GO" id="GO:0009288">
    <property type="term" value="C:bacterial-type flagellum"/>
    <property type="evidence" value="ECO:0007669"/>
    <property type="project" value="UniProtKB-SubCell"/>
</dbReference>
<feature type="domain" description="Flagellin N-terminal" evidence="5">
    <location>
        <begin position="3"/>
        <end position="137"/>
    </location>
</feature>
<comment type="function">
    <text evidence="4">Flagellin is the subunit protein which polymerizes to form the filaments of bacterial flagella.</text>
</comment>
<evidence type="ECO:0000256" key="2">
    <source>
        <dbReference type="ARBA" id="ARBA00020110"/>
    </source>
</evidence>
<dbReference type="SUPFAM" id="SSF64518">
    <property type="entry name" value="Phase 1 flagellin"/>
    <property type="match status" value="2"/>
</dbReference>
<name>A0A1D9NZE5_9FIRM</name>
<evidence type="ECO:0000256" key="4">
    <source>
        <dbReference type="RuleBase" id="RU362073"/>
    </source>
</evidence>
<organism evidence="7 8">
    <name type="scientific">Butyrivibrio hungatei</name>
    <dbReference type="NCBI Taxonomy" id="185008"/>
    <lineage>
        <taxon>Bacteria</taxon>
        <taxon>Bacillati</taxon>
        <taxon>Bacillota</taxon>
        <taxon>Clostridia</taxon>
        <taxon>Lachnospirales</taxon>
        <taxon>Lachnospiraceae</taxon>
        <taxon>Butyrivibrio</taxon>
    </lineage>
</organism>
<gene>
    <name evidence="7" type="ORF">bhn_I0663</name>
</gene>
<dbReference type="Pfam" id="PF00669">
    <property type="entry name" value="Flagellin_N"/>
    <property type="match status" value="1"/>
</dbReference>
<dbReference type="Pfam" id="PF00700">
    <property type="entry name" value="Flagellin_C"/>
    <property type="match status" value="1"/>
</dbReference>
<proteinExistence type="inferred from homology"/>
<dbReference type="PANTHER" id="PTHR42792:SF2">
    <property type="entry name" value="FLAGELLIN"/>
    <property type="match status" value="1"/>
</dbReference>
<dbReference type="InterPro" id="IPR046358">
    <property type="entry name" value="Flagellin_C"/>
</dbReference>
<keyword evidence="7" id="KW-0282">Flagellum</keyword>
<dbReference type="Proteomes" id="UP000179284">
    <property type="component" value="Chromosome I"/>
</dbReference>
<dbReference type="InterPro" id="IPR042187">
    <property type="entry name" value="Flagellin_C_sub2"/>
</dbReference>
<keyword evidence="8" id="KW-1185">Reference proteome</keyword>
<dbReference type="EMBL" id="CP017831">
    <property type="protein sequence ID" value="AOZ95697.1"/>
    <property type="molecule type" value="Genomic_DNA"/>
</dbReference>
<accession>A0A1D9NZE5</accession>
<dbReference type="GO" id="GO:0005198">
    <property type="term" value="F:structural molecule activity"/>
    <property type="evidence" value="ECO:0007669"/>
    <property type="project" value="UniProtKB-UniRule"/>
</dbReference>
<dbReference type="PANTHER" id="PTHR42792">
    <property type="entry name" value="FLAGELLIN"/>
    <property type="match status" value="1"/>
</dbReference>
<feature type="domain" description="Flagellin C-terminal" evidence="6">
    <location>
        <begin position="773"/>
        <end position="856"/>
    </location>
</feature>
<keyword evidence="3 4" id="KW-0975">Bacterial flagellum</keyword>
<dbReference type="Gene3D" id="6.10.10.10">
    <property type="entry name" value="Flagellar export chaperone, C-terminal domain"/>
    <property type="match status" value="1"/>
</dbReference>
<dbReference type="KEGG" id="bhu:bhn_I0663"/>
<keyword evidence="7" id="KW-0966">Cell projection</keyword>
<evidence type="ECO:0000259" key="5">
    <source>
        <dbReference type="Pfam" id="PF00669"/>
    </source>
</evidence>
<dbReference type="GO" id="GO:0005576">
    <property type="term" value="C:extracellular region"/>
    <property type="evidence" value="ECO:0007669"/>
    <property type="project" value="UniProtKB-SubCell"/>
</dbReference>
<keyword evidence="4" id="KW-0964">Secreted</keyword>
<evidence type="ECO:0000313" key="8">
    <source>
        <dbReference type="Proteomes" id="UP000179284"/>
    </source>
</evidence>
<dbReference type="Gene3D" id="1.20.1330.10">
    <property type="entry name" value="f41 fragment of flagellin, N-terminal domain"/>
    <property type="match status" value="1"/>
</dbReference>
<dbReference type="InterPro" id="IPR001492">
    <property type="entry name" value="Flagellin"/>
</dbReference>
<evidence type="ECO:0000256" key="1">
    <source>
        <dbReference type="ARBA" id="ARBA00005709"/>
    </source>
</evidence>
<sequence>MVIQHNIAAISAQRQIKINTDNRKKSTEKLSSGYRINRAADDAAGLAISEKMRREIRGLTQNMDNIQDGISLCQVADGYLNEVHDMIQRINELAVKGSNDTLTDQDRSYIDSEVQQIKNEIERVFHVATFNEIPIFNTPYIPSVGGDPEPYDMQIFYSSEGVLGGLEFNNVRYNISELNTKGLDLDPTGEAKSDIDVEFKLWDGENVHLKLNKGDTLDKVQRIYNWNANETGIYVNEVLATTWTDMGISGAITAGTYGFKFHGMDISFYVEEGDDRSDIIKGIRGEGLLEPTYWTTSVSNLRSRDVVSYPASNKVYATNSNKNAFMDDYVISTNTTGISVKNTTTGTSTSVTPWSSFSHQGPHLESDTHNTNYPIVDWGIDNDSNGQSDTTFDTEAVYRYDSPDSSLAVGFSFQLADVSSQSQVIEAMDNTKLDGEIHNSGYFSTSPSDGSSLSITNANIAVDGKDSFLMQKEYGRNFDGSSPMTGNITWTKTYVDGSETDHSSPISSVTSTVSSSSNTTYADYYYHDAATDTYYKYTQATTVTNLNMRTDDKYRWTKDYEVKYSGSLGNSTMQQTAAEPVRLRYDKDTVTTFTRTNTEYEYTNATALTAEEIADLTAAGTSFNENFKTDTTADSGHSSSSNTYLSNGGGVLSHSQQYMDENYTADSAFTFRHNISYSNLDSASTGSVAINLNFNGRAYRELTPQPSGKSVLEHDFNNIVVVPPVKGIVIQASPNEADVQQVIMQWSPMNLGVIGLSGTNTLTTSASLSAITQAKTALNAVSKERSTFGSYQNRLEHAYNNVANTRENVQASETRIRDTEMASESSRLSTHNLLMESGQMVLAQANQTKQGVMTLLQ</sequence>
<protein>
    <recommendedName>
        <fullName evidence="2 4">Flagellin</fullName>
    </recommendedName>
</protein>
<dbReference type="AlphaFoldDB" id="A0A1D9NZE5"/>
<evidence type="ECO:0000259" key="6">
    <source>
        <dbReference type="Pfam" id="PF00700"/>
    </source>
</evidence>
<evidence type="ECO:0000313" key="7">
    <source>
        <dbReference type="EMBL" id="AOZ95697.1"/>
    </source>
</evidence>
<reference evidence="8" key="1">
    <citation type="submission" date="2016-10" db="EMBL/GenBank/DDBJ databases">
        <title>The complete genome sequence of the rumen bacterium Butyrivibrio hungatei MB2003.</title>
        <authorList>
            <person name="Palevich N."/>
            <person name="Kelly W.J."/>
            <person name="Leahy S.C."/>
            <person name="Altermann E."/>
            <person name="Rakonjac J."/>
            <person name="Attwood G.T."/>
        </authorList>
    </citation>
    <scope>NUCLEOTIDE SEQUENCE [LARGE SCALE GENOMIC DNA]</scope>
    <source>
        <strain evidence="8">MB2003</strain>
    </source>
</reference>
<comment type="subcellular location">
    <subcellularLocation>
        <location evidence="4">Secreted</location>
    </subcellularLocation>
    <subcellularLocation>
        <location evidence="4">Bacterial flagellum</location>
    </subcellularLocation>
</comment>
<dbReference type="PRINTS" id="PR00207">
    <property type="entry name" value="FLAGELLIN"/>
</dbReference>
<dbReference type="RefSeq" id="WP_071175447.1">
    <property type="nucleotide sequence ID" value="NZ_CP017831.1"/>
</dbReference>
<comment type="similarity">
    <text evidence="1 4">Belongs to the bacterial flagellin family.</text>
</comment>
<dbReference type="OrthoDB" id="9796789at2"/>
<dbReference type="InterPro" id="IPR001029">
    <property type="entry name" value="Flagellin_N"/>
</dbReference>
<keyword evidence="7" id="KW-0969">Cilium</keyword>
<evidence type="ECO:0000256" key="3">
    <source>
        <dbReference type="ARBA" id="ARBA00023143"/>
    </source>
</evidence>